<accession>A0ABW2TZN4</accession>
<evidence type="ECO:0000313" key="3">
    <source>
        <dbReference type="Proteomes" id="UP001596513"/>
    </source>
</evidence>
<proteinExistence type="predicted"/>
<name>A0ABW2TZN4_9BACT</name>
<keyword evidence="3" id="KW-1185">Reference proteome</keyword>
<feature type="transmembrane region" description="Helical" evidence="1">
    <location>
        <begin position="16"/>
        <end position="34"/>
    </location>
</feature>
<reference evidence="3" key="1">
    <citation type="journal article" date="2019" name="Int. J. Syst. Evol. Microbiol.">
        <title>The Global Catalogue of Microorganisms (GCM) 10K type strain sequencing project: providing services to taxonomists for standard genome sequencing and annotation.</title>
        <authorList>
            <consortium name="The Broad Institute Genomics Platform"/>
            <consortium name="The Broad Institute Genome Sequencing Center for Infectious Disease"/>
            <person name="Wu L."/>
            <person name="Ma J."/>
        </authorList>
    </citation>
    <scope>NUCLEOTIDE SEQUENCE [LARGE SCALE GENOMIC DNA]</scope>
    <source>
        <strain evidence="3">JCM 19635</strain>
    </source>
</reference>
<dbReference type="EMBL" id="JBHTEK010000001">
    <property type="protein sequence ID" value="MFC7666703.1"/>
    <property type="molecule type" value="Genomic_DNA"/>
</dbReference>
<keyword evidence="1" id="KW-0812">Transmembrane</keyword>
<evidence type="ECO:0000256" key="1">
    <source>
        <dbReference type="SAM" id="Phobius"/>
    </source>
</evidence>
<protein>
    <submittedName>
        <fullName evidence="2">Uncharacterized protein</fullName>
    </submittedName>
</protein>
<gene>
    <name evidence="2" type="ORF">ACFQT0_04175</name>
</gene>
<organism evidence="2 3">
    <name type="scientific">Hymenobacter humi</name>
    <dbReference type="NCBI Taxonomy" id="1411620"/>
    <lineage>
        <taxon>Bacteria</taxon>
        <taxon>Pseudomonadati</taxon>
        <taxon>Bacteroidota</taxon>
        <taxon>Cytophagia</taxon>
        <taxon>Cytophagales</taxon>
        <taxon>Hymenobacteraceae</taxon>
        <taxon>Hymenobacter</taxon>
    </lineage>
</organism>
<keyword evidence="1" id="KW-0472">Membrane</keyword>
<sequence>MAPSLPFLVADENATPLLPVGFFLFVAGLGPLRAQSFAWAKLARTDSDSVTVSRSVSATDKDGNTYVYVPFRDHLTVNGTVFTGTPHTLPR</sequence>
<dbReference type="Proteomes" id="UP001596513">
    <property type="component" value="Unassembled WGS sequence"/>
</dbReference>
<dbReference type="RefSeq" id="WP_380200631.1">
    <property type="nucleotide sequence ID" value="NZ_JBHTEK010000001.1"/>
</dbReference>
<keyword evidence="1" id="KW-1133">Transmembrane helix</keyword>
<evidence type="ECO:0000313" key="2">
    <source>
        <dbReference type="EMBL" id="MFC7666703.1"/>
    </source>
</evidence>
<comment type="caution">
    <text evidence="2">The sequence shown here is derived from an EMBL/GenBank/DDBJ whole genome shotgun (WGS) entry which is preliminary data.</text>
</comment>